<feature type="domain" description="Transcription factor zinc-finger" evidence="2">
    <location>
        <begin position="2"/>
        <end position="42"/>
    </location>
</feature>
<feature type="region of interest" description="Disordered" evidence="1">
    <location>
        <begin position="49"/>
        <end position="98"/>
    </location>
</feature>
<protein>
    <recommendedName>
        <fullName evidence="2">Transcription factor zinc-finger domain-containing protein</fullName>
    </recommendedName>
</protein>
<accession>A0A329MH46</accession>
<evidence type="ECO:0000313" key="3">
    <source>
        <dbReference type="EMBL" id="RAV18938.1"/>
    </source>
</evidence>
<sequence>MKCPVCHDVRMREVDKNGILIDVCPDCKGVWLDRGELEKLTEGMREVRQSYEQWSGRRDHDDDDYKKQTRHDDYNRSGDYGYNNQNNYDGQQGKYGYGKHKKKKTVFDVFDDLF</sequence>
<comment type="caution">
    <text evidence="3">The sequence shown here is derived from an EMBL/GenBank/DDBJ whole genome shotgun (WGS) entry which is preliminary data.</text>
</comment>
<proteinExistence type="predicted"/>
<evidence type="ECO:0000313" key="4">
    <source>
        <dbReference type="Proteomes" id="UP000250369"/>
    </source>
</evidence>
<dbReference type="RefSeq" id="WP_113033145.1">
    <property type="nucleotide sequence ID" value="NZ_QMFB01000014.1"/>
</dbReference>
<dbReference type="AlphaFoldDB" id="A0A329MH46"/>
<gene>
    <name evidence="3" type="ORF">DQG23_22560</name>
</gene>
<dbReference type="EMBL" id="QMFB01000014">
    <property type="protein sequence ID" value="RAV18938.1"/>
    <property type="molecule type" value="Genomic_DNA"/>
</dbReference>
<evidence type="ECO:0000259" key="2">
    <source>
        <dbReference type="Pfam" id="PF13453"/>
    </source>
</evidence>
<dbReference type="OrthoDB" id="9814037at2"/>
<dbReference type="Proteomes" id="UP000250369">
    <property type="component" value="Unassembled WGS sequence"/>
</dbReference>
<dbReference type="Pfam" id="PF13453">
    <property type="entry name" value="Zn_ribbon_TFIIB"/>
    <property type="match status" value="1"/>
</dbReference>
<reference evidence="3 4" key="1">
    <citation type="journal article" date="2009" name="Int. J. Syst. Evol. Microbiol.">
        <title>Paenibacillus contaminans sp. nov., isolated from a contaminated laboratory plate.</title>
        <authorList>
            <person name="Chou J.H."/>
            <person name="Lee J.H."/>
            <person name="Lin M.C."/>
            <person name="Chang P.S."/>
            <person name="Arun A.B."/>
            <person name="Young C.C."/>
            <person name="Chen W.M."/>
        </authorList>
    </citation>
    <scope>NUCLEOTIDE SEQUENCE [LARGE SCALE GENOMIC DNA]</scope>
    <source>
        <strain evidence="3 4">CKOBP-6</strain>
    </source>
</reference>
<feature type="compositionally biased region" description="Basic and acidic residues" evidence="1">
    <location>
        <begin position="49"/>
        <end position="76"/>
    </location>
</feature>
<keyword evidence="4" id="KW-1185">Reference proteome</keyword>
<name>A0A329MH46_9BACL</name>
<feature type="compositionally biased region" description="Low complexity" evidence="1">
    <location>
        <begin position="78"/>
        <end position="94"/>
    </location>
</feature>
<evidence type="ECO:0000256" key="1">
    <source>
        <dbReference type="SAM" id="MobiDB-lite"/>
    </source>
</evidence>
<dbReference type="InterPro" id="IPR027392">
    <property type="entry name" value="TF_Znf"/>
</dbReference>
<organism evidence="3 4">
    <name type="scientific">Paenibacillus contaminans</name>
    <dbReference type="NCBI Taxonomy" id="450362"/>
    <lineage>
        <taxon>Bacteria</taxon>
        <taxon>Bacillati</taxon>
        <taxon>Bacillota</taxon>
        <taxon>Bacilli</taxon>
        <taxon>Bacillales</taxon>
        <taxon>Paenibacillaceae</taxon>
        <taxon>Paenibacillus</taxon>
    </lineage>
</organism>